<protein>
    <submittedName>
        <fullName evidence="4">Protein PAT1</fullName>
    </submittedName>
</protein>
<accession>A0AAW2MET1</accession>
<feature type="region of interest" description="Disordered" evidence="3">
    <location>
        <begin position="208"/>
        <end position="237"/>
    </location>
</feature>
<dbReference type="GO" id="GO:0000290">
    <property type="term" value="P:deadenylation-dependent decapping of nuclear-transcribed mRNA"/>
    <property type="evidence" value="ECO:0007669"/>
    <property type="project" value="InterPro"/>
</dbReference>
<dbReference type="PANTHER" id="PTHR21551:SF0">
    <property type="entry name" value="PROTEIN ASSOCIATED WITH TOPO II RELATED-1, ISOFORM A"/>
    <property type="match status" value="1"/>
</dbReference>
<dbReference type="AlphaFoldDB" id="A0AAW2MET1"/>
<dbReference type="GO" id="GO:0000932">
    <property type="term" value="C:P-body"/>
    <property type="evidence" value="ECO:0007669"/>
    <property type="project" value="UniProtKB-SubCell"/>
</dbReference>
<evidence type="ECO:0000256" key="2">
    <source>
        <dbReference type="ARBA" id="ARBA00022490"/>
    </source>
</evidence>
<feature type="compositionally biased region" description="Polar residues" evidence="3">
    <location>
        <begin position="33"/>
        <end position="57"/>
    </location>
</feature>
<feature type="compositionally biased region" description="Basic and acidic residues" evidence="3">
    <location>
        <begin position="211"/>
        <end position="223"/>
    </location>
</feature>
<dbReference type="InterPro" id="IPR039900">
    <property type="entry name" value="Pat1-like"/>
</dbReference>
<feature type="region of interest" description="Disordered" evidence="3">
    <location>
        <begin position="33"/>
        <end position="83"/>
    </location>
</feature>
<reference evidence="4" key="1">
    <citation type="submission" date="2020-06" db="EMBL/GenBank/DDBJ databases">
        <authorList>
            <person name="Li T."/>
            <person name="Hu X."/>
            <person name="Zhang T."/>
            <person name="Song X."/>
            <person name="Zhang H."/>
            <person name="Dai N."/>
            <person name="Sheng W."/>
            <person name="Hou X."/>
            <person name="Wei L."/>
        </authorList>
    </citation>
    <scope>NUCLEOTIDE SEQUENCE</scope>
    <source>
        <strain evidence="4">KEN8</strain>
        <tissue evidence="4">Leaf</tissue>
    </source>
</reference>
<sequence length="369" mass="41956">MPCLMDHSLVEICLSYLMVSQVNSQLQNQWASRSNMYPGNHSGHPNNFSPQQLSHQNGLLPAQLMPPQHSPDRTRMQNPYQSSFSHLSGMQSQLFNPHLPPSPPLMNNFDMLGLPDLRDQRAMSLLRSRQGMRYPHQGSDSGSQKSDSGWPRFKAKYMTEDEIENILRMQLAATHSNDPYVEDYYHQACLARKSAGAKLRHHFCPTNLRDGSSKARASNEPHHFSSGSAESKLSEKPLEQEPMLAARVTIEDGLCLLLDIDDIDRFLQNWNMQFPQMLGPVETERQVLLEGLASSLHLRLVALRQQKWQQTVDLAPKDTCFLRIVSLPKGRKLLVRYLQLFPPGELKFAGVVCMALFPQFDSYSVNLLF</sequence>
<evidence type="ECO:0000313" key="4">
    <source>
        <dbReference type="EMBL" id="KAL0328631.1"/>
    </source>
</evidence>
<dbReference type="EMBL" id="JACGWM010000014">
    <property type="protein sequence ID" value="KAL0328631.1"/>
    <property type="molecule type" value="Genomic_DNA"/>
</dbReference>
<gene>
    <name evidence="4" type="ORF">Scaly_2295700</name>
</gene>
<dbReference type="PANTHER" id="PTHR21551">
    <property type="entry name" value="TOPOISOMERASE II-ASSOCIATED PROTEIN PAT1"/>
    <property type="match status" value="1"/>
</dbReference>
<comment type="caution">
    <text evidence="4">The sequence shown here is derived from an EMBL/GenBank/DDBJ whole genome shotgun (WGS) entry which is preliminary data.</text>
</comment>
<proteinExistence type="predicted"/>
<evidence type="ECO:0000256" key="1">
    <source>
        <dbReference type="ARBA" id="ARBA00004201"/>
    </source>
</evidence>
<dbReference type="GO" id="GO:0003723">
    <property type="term" value="F:RNA binding"/>
    <property type="evidence" value="ECO:0007669"/>
    <property type="project" value="TreeGrafter"/>
</dbReference>
<reference evidence="4" key="2">
    <citation type="journal article" date="2024" name="Plant">
        <title>Genomic evolution and insights into agronomic trait innovations of Sesamum species.</title>
        <authorList>
            <person name="Miao H."/>
            <person name="Wang L."/>
            <person name="Qu L."/>
            <person name="Liu H."/>
            <person name="Sun Y."/>
            <person name="Le M."/>
            <person name="Wang Q."/>
            <person name="Wei S."/>
            <person name="Zheng Y."/>
            <person name="Lin W."/>
            <person name="Duan Y."/>
            <person name="Cao H."/>
            <person name="Xiong S."/>
            <person name="Wang X."/>
            <person name="Wei L."/>
            <person name="Li C."/>
            <person name="Ma Q."/>
            <person name="Ju M."/>
            <person name="Zhao R."/>
            <person name="Li G."/>
            <person name="Mu C."/>
            <person name="Tian Q."/>
            <person name="Mei H."/>
            <person name="Zhang T."/>
            <person name="Gao T."/>
            <person name="Zhang H."/>
        </authorList>
    </citation>
    <scope>NUCLEOTIDE SEQUENCE</scope>
    <source>
        <strain evidence="4">KEN8</strain>
    </source>
</reference>
<organism evidence="4">
    <name type="scientific">Sesamum calycinum</name>
    <dbReference type="NCBI Taxonomy" id="2727403"/>
    <lineage>
        <taxon>Eukaryota</taxon>
        <taxon>Viridiplantae</taxon>
        <taxon>Streptophyta</taxon>
        <taxon>Embryophyta</taxon>
        <taxon>Tracheophyta</taxon>
        <taxon>Spermatophyta</taxon>
        <taxon>Magnoliopsida</taxon>
        <taxon>eudicotyledons</taxon>
        <taxon>Gunneridae</taxon>
        <taxon>Pentapetalae</taxon>
        <taxon>asterids</taxon>
        <taxon>lamiids</taxon>
        <taxon>Lamiales</taxon>
        <taxon>Pedaliaceae</taxon>
        <taxon>Sesamum</taxon>
    </lineage>
</organism>
<keyword evidence="2" id="KW-0963">Cytoplasm</keyword>
<name>A0AAW2MET1_9LAMI</name>
<dbReference type="GO" id="GO:0033962">
    <property type="term" value="P:P-body assembly"/>
    <property type="evidence" value="ECO:0007669"/>
    <property type="project" value="TreeGrafter"/>
</dbReference>
<comment type="subcellular location">
    <subcellularLocation>
        <location evidence="1">Cytoplasm</location>
        <location evidence="1">P-body</location>
    </subcellularLocation>
</comment>
<evidence type="ECO:0000256" key="3">
    <source>
        <dbReference type="SAM" id="MobiDB-lite"/>
    </source>
</evidence>